<gene>
    <name evidence="3" type="ORF">SAMN04488122_4598</name>
</gene>
<sequence>MLKRSGMLLKMMGVCIMMLCSGVASRAQLTKGTNVKSFGAKADGKTDDIRAIQAAIDKAKKQGSRETFIPAGHYLISRAICLPSDFTLTASAGAYIDLKKGSNEYLLRNEDLVNGNRNITVTGGKWNGNGYTQKRTLAATVEDSRFCFGFFFYKVNRLKVAALQIDSTRSWGIAYMECDTVHIHDIHFQQNPFRDTKGTSALMNNGDGVTGGGNHVLIENISGFTNDDLVAFAAGGACFQGKMAPFPAYDYHDITVRNIFPQMAYDSVPTLKAVAFYTFEGRTVSDITIDQVQGNTAVASVLFYSLFDKVGYFNNVTVRNVSGANVYSRAEHPGFPTLYAVISVKYSKVNRISFEHIQRTETRYTNSQFWFDDQTVIDTLEIRHVDIKHKNIPGNLFINAPGAMIKNSLISDIQITNIE</sequence>
<dbReference type="Gene3D" id="2.160.20.10">
    <property type="entry name" value="Single-stranded right-handed beta-helix, Pectin lyase-like"/>
    <property type="match status" value="1"/>
</dbReference>
<name>A0A1I0S9Y0_9BACT</name>
<protein>
    <submittedName>
        <fullName evidence="3">Pectate lyase superfamily protein</fullName>
    </submittedName>
</protein>
<feature type="chain" id="PRO_5011738463" evidence="1">
    <location>
        <begin position="27"/>
        <end position="419"/>
    </location>
</feature>
<proteinExistence type="predicted"/>
<dbReference type="InterPro" id="IPR011050">
    <property type="entry name" value="Pectin_lyase_fold/virulence"/>
</dbReference>
<keyword evidence="1" id="KW-0732">Signal</keyword>
<dbReference type="InterPro" id="IPR012334">
    <property type="entry name" value="Pectin_lyas_fold"/>
</dbReference>
<dbReference type="EMBL" id="FOJG01000002">
    <property type="protein sequence ID" value="SEW51936.1"/>
    <property type="molecule type" value="Genomic_DNA"/>
</dbReference>
<accession>A0A1I0S9Y0</accession>
<dbReference type="GO" id="GO:0016829">
    <property type="term" value="F:lyase activity"/>
    <property type="evidence" value="ECO:0007669"/>
    <property type="project" value="UniProtKB-KW"/>
</dbReference>
<dbReference type="Pfam" id="PF12708">
    <property type="entry name" value="Pect-lyase_RHGA_epim"/>
    <property type="match status" value="1"/>
</dbReference>
<dbReference type="RefSeq" id="WP_089898395.1">
    <property type="nucleotide sequence ID" value="NZ_FOJG01000002.1"/>
</dbReference>
<evidence type="ECO:0000256" key="1">
    <source>
        <dbReference type="SAM" id="SignalP"/>
    </source>
</evidence>
<feature type="signal peptide" evidence="1">
    <location>
        <begin position="1"/>
        <end position="26"/>
    </location>
</feature>
<reference evidence="4" key="1">
    <citation type="submission" date="2016-10" db="EMBL/GenBank/DDBJ databases">
        <authorList>
            <person name="Varghese N."/>
            <person name="Submissions S."/>
        </authorList>
    </citation>
    <scope>NUCLEOTIDE SEQUENCE [LARGE SCALE GENOMIC DNA]</scope>
    <source>
        <strain evidence="4">DSM 3695</strain>
    </source>
</reference>
<dbReference type="PANTHER" id="PTHR31339">
    <property type="entry name" value="PECTIN LYASE-RELATED"/>
    <property type="match status" value="1"/>
</dbReference>
<evidence type="ECO:0000259" key="2">
    <source>
        <dbReference type="Pfam" id="PF12708"/>
    </source>
</evidence>
<keyword evidence="4" id="KW-1185">Reference proteome</keyword>
<dbReference type="InterPro" id="IPR024535">
    <property type="entry name" value="RHGA/B-epi-like_pectate_lyase"/>
</dbReference>
<dbReference type="InterPro" id="IPR051801">
    <property type="entry name" value="GH28_Enzymes"/>
</dbReference>
<dbReference type="STRING" id="29529.SAMN04488122_4598"/>
<dbReference type="PANTHER" id="PTHR31339:SF9">
    <property type="entry name" value="PLASMIN AND FIBRONECTIN-BINDING PROTEIN A"/>
    <property type="match status" value="1"/>
</dbReference>
<feature type="domain" description="Rhamnogalacturonase A/B/Epimerase-like pectate lyase" evidence="2">
    <location>
        <begin position="33"/>
        <end position="220"/>
    </location>
</feature>
<dbReference type="Proteomes" id="UP000199310">
    <property type="component" value="Unassembled WGS sequence"/>
</dbReference>
<evidence type="ECO:0000313" key="4">
    <source>
        <dbReference type="Proteomes" id="UP000199310"/>
    </source>
</evidence>
<dbReference type="SUPFAM" id="SSF51126">
    <property type="entry name" value="Pectin lyase-like"/>
    <property type="match status" value="1"/>
</dbReference>
<keyword evidence="3" id="KW-0456">Lyase</keyword>
<organism evidence="3 4">
    <name type="scientific">Chitinophaga arvensicola</name>
    <dbReference type="NCBI Taxonomy" id="29529"/>
    <lineage>
        <taxon>Bacteria</taxon>
        <taxon>Pseudomonadati</taxon>
        <taxon>Bacteroidota</taxon>
        <taxon>Chitinophagia</taxon>
        <taxon>Chitinophagales</taxon>
        <taxon>Chitinophagaceae</taxon>
        <taxon>Chitinophaga</taxon>
    </lineage>
</organism>
<dbReference type="OrthoDB" id="927318at2"/>
<evidence type="ECO:0000313" key="3">
    <source>
        <dbReference type="EMBL" id="SEW51936.1"/>
    </source>
</evidence>
<dbReference type="AlphaFoldDB" id="A0A1I0S9Y0"/>